<name>A0ACC2LWT3_PERAE</name>
<evidence type="ECO:0000313" key="1">
    <source>
        <dbReference type="EMBL" id="KAJ8637678.1"/>
    </source>
</evidence>
<accession>A0ACC2LWT3</accession>
<keyword evidence="2" id="KW-1185">Reference proteome</keyword>
<dbReference type="Proteomes" id="UP001234297">
    <property type="component" value="Chromosome 3"/>
</dbReference>
<organism evidence="1 2">
    <name type="scientific">Persea americana</name>
    <name type="common">Avocado</name>
    <dbReference type="NCBI Taxonomy" id="3435"/>
    <lineage>
        <taxon>Eukaryota</taxon>
        <taxon>Viridiplantae</taxon>
        <taxon>Streptophyta</taxon>
        <taxon>Embryophyta</taxon>
        <taxon>Tracheophyta</taxon>
        <taxon>Spermatophyta</taxon>
        <taxon>Magnoliopsida</taxon>
        <taxon>Magnoliidae</taxon>
        <taxon>Laurales</taxon>
        <taxon>Lauraceae</taxon>
        <taxon>Persea</taxon>
    </lineage>
</organism>
<reference evidence="1 2" key="1">
    <citation type="journal article" date="2022" name="Hortic Res">
        <title>A haplotype resolved chromosomal level avocado genome allows analysis of novel avocado genes.</title>
        <authorList>
            <person name="Nath O."/>
            <person name="Fletcher S.J."/>
            <person name="Hayward A."/>
            <person name="Shaw L.M."/>
            <person name="Masouleh A.K."/>
            <person name="Furtado A."/>
            <person name="Henry R.J."/>
            <person name="Mitter N."/>
        </authorList>
    </citation>
    <scope>NUCLEOTIDE SEQUENCE [LARGE SCALE GENOMIC DNA]</scope>
    <source>
        <strain evidence="2">cv. Hass</strain>
    </source>
</reference>
<proteinExistence type="predicted"/>
<gene>
    <name evidence="1" type="ORF">MRB53_011945</name>
</gene>
<protein>
    <submittedName>
        <fullName evidence="1">Uncharacterized protein</fullName>
    </submittedName>
</protein>
<evidence type="ECO:0000313" key="2">
    <source>
        <dbReference type="Proteomes" id="UP001234297"/>
    </source>
</evidence>
<comment type="caution">
    <text evidence="1">The sequence shown here is derived from an EMBL/GenBank/DDBJ whole genome shotgun (WGS) entry which is preliminary data.</text>
</comment>
<sequence>MEKLSRMKCDSGDRDPRKGRALNPDAFVMSKDGNGCEIFEPQTTPPFYAIESELECQSLNGNNQGGWDFIRARALGEDLGFEEEEGQGFQKGKGFGIKERDGGGGVGGKTGREKRWVSVVAVGDGGGCRRRQGGFGIVWLGRGRNG</sequence>
<dbReference type="EMBL" id="CM056811">
    <property type="protein sequence ID" value="KAJ8637678.1"/>
    <property type="molecule type" value="Genomic_DNA"/>
</dbReference>